<evidence type="ECO:0000313" key="2">
    <source>
        <dbReference type="Proteomes" id="UP001150062"/>
    </source>
</evidence>
<dbReference type="Proteomes" id="UP001150062">
    <property type="component" value="Unassembled WGS sequence"/>
</dbReference>
<dbReference type="EMBL" id="JAOAOG010000226">
    <property type="protein sequence ID" value="KAJ6239322.1"/>
    <property type="molecule type" value="Genomic_DNA"/>
</dbReference>
<evidence type="ECO:0000313" key="1">
    <source>
        <dbReference type="EMBL" id="KAJ6239322.1"/>
    </source>
</evidence>
<sequence length="288" mass="33529">MLDNLDVFKQTERGINEMNTTGKIASDLGIARICWKGFTRLQLFDQTLDLFSLLLNVYSNFDNNKKINNFCFSSIMIIYLIKYLSAKDPNEEMIPELKLFAQSCNKVYTAVVEKFIQIFTLSDENAILVAFWKLFHTCFIGIAQFSFILDSLLSLLVHFDNKNNTIILATLKLIPHFLASYQMQISIQDFHLIKVICQYFSSHELVQFSFYANQILSVLILHPPQLEQEDYLTFASKKNSLKNLKKLIKKVFNSRIGIFYINEKDSSKYSQINYQNALKKLINYLIQN</sequence>
<protein>
    <submittedName>
        <fullName evidence="1">Uncharacterized protein</fullName>
    </submittedName>
</protein>
<organism evidence="1 2">
    <name type="scientific">Anaeramoeba flamelloides</name>
    <dbReference type="NCBI Taxonomy" id="1746091"/>
    <lineage>
        <taxon>Eukaryota</taxon>
        <taxon>Metamonada</taxon>
        <taxon>Anaeramoebidae</taxon>
        <taxon>Anaeramoeba</taxon>
    </lineage>
</organism>
<reference evidence="1" key="1">
    <citation type="submission" date="2022-08" db="EMBL/GenBank/DDBJ databases">
        <title>Novel sulfate-reducing endosymbionts in the free-living metamonad Anaeramoeba.</title>
        <authorList>
            <person name="Jerlstrom-Hultqvist J."/>
            <person name="Cepicka I."/>
            <person name="Gallot-Lavallee L."/>
            <person name="Salas-Leiva D."/>
            <person name="Curtis B.A."/>
            <person name="Zahonova K."/>
            <person name="Pipaliya S."/>
            <person name="Dacks J."/>
            <person name="Roger A.J."/>
        </authorList>
    </citation>
    <scope>NUCLEOTIDE SEQUENCE</scope>
    <source>
        <strain evidence="1">Schooner1</strain>
    </source>
</reference>
<proteinExistence type="predicted"/>
<keyword evidence="2" id="KW-1185">Reference proteome</keyword>
<comment type="caution">
    <text evidence="1">The sequence shown here is derived from an EMBL/GenBank/DDBJ whole genome shotgun (WGS) entry which is preliminary data.</text>
</comment>
<name>A0ABQ8Y3C1_9EUKA</name>
<accession>A0ABQ8Y3C1</accession>
<gene>
    <name evidence="1" type="ORF">M0813_25205</name>
</gene>